<reference evidence="3 4" key="1">
    <citation type="submission" date="2023-01" db="EMBL/GenBank/DDBJ databases">
        <authorList>
            <person name="Yoon J.-W."/>
        </authorList>
    </citation>
    <scope>NUCLEOTIDE SEQUENCE [LARGE SCALE GENOMIC DNA]</scope>
    <source>
        <strain evidence="3 4">KMU-50</strain>
    </source>
</reference>
<feature type="region of interest" description="Disordered" evidence="1">
    <location>
        <begin position="267"/>
        <end position="331"/>
    </location>
</feature>
<evidence type="ECO:0000256" key="1">
    <source>
        <dbReference type="SAM" id="MobiDB-lite"/>
    </source>
</evidence>
<dbReference type="Pfam" id="PF00350">
    <property type="entry name" value="Dynamin_N"/>
    <property type="match status" value="1"/>
</dbReference>
<keyword evidence="4" id="KW-1185">Reference proteome</keyword>
<feature type="domain" description="Dynamin N-terminal" evidence="2">
    <location>
        <begin position="18"/>
        <end position="164"/>
    </location>
</feature>
<feature type="compositionally biased region" description="Low complexity" evidence="1">
    <location>
        <begin position="307"/>
        <end position="317"/>
    </location>
</feature>
<organism evidence="3 4">
    <name type="scientific">Aliiroseovarius salicola</name>
    <dbReference type="NCBI Taxonomy" id="3009082"/>
    <lineage>
        <taxon>Bacteria</taxon>
        <taxon>Pseudomonadati</taxon>
        <taxon>Pseudomonadota</taxon>
        <taxon>Alphaproteobacteria</taxon>
        <taxon>Rhodobacterales</taxon>
        <taxon>Paracoccaceae</taxon>
        <taxon>Aliiroseovarius</taxon>
    </lineage>
</organism>
<dbReference type="InterPro" id="IPR045063">
    <property type="entry name" value="Dynamin_N"/>
</dbReference>
<evidence type="ECO:0000313" key="3">
    <source>
        <dbReference type="EMBL" id="MDA5092850.1"/>
    </source>
</evidence>
<comment type="caution">
    <text evidence="3">The sequence shown here is derived from an EMBL/GenBank/DDBJ whole genome shotgun (WGS) entry which is preliminary data.</text>
</comment>
<dbReference type="InterPro" id="IPR027417">
    <property type="entry name" value="P-loop_NTPase"/>
</dbReference>
<proteinExistence type="predicted"/>
<dbReference type="Gene3D" id="3.40.50.300">
    <property type="entry name" value="P-loop containing nucleotide triphosphate hydrolases"/>
    <property type="match status" value="1"/>
</dbReference>
<protein>
    <recommendedName>
        <fullName evidence="2">Dynamin N-terminal domain-containing protein</fullName>
    </recommendedName>
</protein>
<name>A0ABT4VX75_9RHOB</name>
<evidence type="ECO:0000313" key="4">
    <source>
        <dbReference type="Proteomes" id="UP001528040"/>
    </source>
</evidence>
<dbReference type="Proteomes" id="UP001528040">
    <property type="component" value="Unassembled WGS sequence"/>
</dbReference>
<accession>A0ABT4VX75</accession>
<gene>
    <name evidence="3" type="ORF">O2N63_01980</name>
</gene>
<evidence type="ECO:0000259" key="2">
    <source>
        <dbReference type="Pfam" id="PF00350"/>
    </source>
</evidence>
<dbReference type="RefSeq" id="WP_271052427.1">
    <property type="nucleotide sequence ID" value="NZ_JAQIIO010000001.1"/>
</dbReference>
<sequence length="331" mass="36340">MIANLKSKKAALPRKPRIALMGEFSAGKSTLANLLMHEAFSQVQVTATQVPPVWFAQGEGPAVRIAMDGTEEPLDAEPDEEVTISNTRAIRKFVQADILEACDIIDMPGSSDPNITEDIWQSMLPLADAVIWCTPATQAWRQSEAAMWEDVPERLFRRSLILITRMDKVLSKEDQQRVVSRVQREAGSMFRAVIPVSLTVAQGAEDDPEAWNESGLNTVLAELQEIIEDFENVLTFDPQDNASELHAADSMEADYFAESGETEPLVQNRATPDADSPAFSRAVVSGSEKPPELEAVEDAPTDRVVPRRVAVRTGSSGRSRRPRRAASGSLI</sequence>
<dbReference type="SUPFAM" id="SSF52540">
    <property type="entry name" value="P-loop containing nucleoside triphosphate hydrolases"/>
    <property type="match status" value="1"/>
</dbReference>
<dbReference type="EMBL" id="JAQIIO010000001">
    <property type="protein sequence ID" value="MDA5092850.1"/>
    <property type="molecule type" value="Genomic_DNA"/>
</dbReference>